<keyword evidence="4" id="KW-0804">Transcription</keyword>
<proteinExistence type="predicted"/>
<dbReference type="Pfam" id="PF00072">
    <property type="entry name" value="Response_reg"/>
    <property type="match status" value="1"/>
</dbReference>
<dbReference type="Gene3D" id="3.40.50.2300">
    <property type="match status" value="1"/>
</dbReference>
<evidence type="ECO:0000313" key="9">
    <source>
        <dbReference type="Proteomes" id="UP000662200"/>
    </source>
</evidence>
<sequence length="237" mass="24624">MSAIRVILADDQPLVRTGIAMVLSATAGIEVVGEADDGEAAVTLARALAPDVVVMDVVMPRMDGVAATREITSDGFRTDRDALVKVLVLTTFHSDERVYEALRAGASGFLLKDAAPTDLAAAIRAVADGNAWLDPSVARGVIAEIAARPLPATPAAGLLDSLTTREREVLTLMAAGLSNTEVARHLVVGEATVKTHVSRVLMKLDVRDRTQAVVFAYQSGLVTPGSPAAPGGPAAPR</sequence>
<dbReference type="SMART" id="SM00421">
    <property type="entry name" value="HTH_LUXR"/>
    <property type="match status" value="1"/>
</dbReference>
<keyword evidence="3 8" id="KW-0238">DNA-binding</keyword>
<dbReference type="PROSITE" id="PS00622">
    <property type="entry name" value="HTH_LUXR_1"/>
    <property type="match status" value="1"/>
</dbReference>
<accession>A0A8J3BJA9</accession>
<dbReference type="PANTHER" id="PTHR43214">
    <property type="entry name" value="TWO-COMPONENT RESPONSE REGULATOR"/>
    <property type="match status" value="1"/>
</dbReference>
<feature type="domain" description="Response regulatory" evidence="7">
    <location>
        <begin position="5"/>
        <end position="127"/>
    </location>
</feature>
<reference evidence="8" key="2">
    <citation type="submission" date="2020-09" db="EMBL/GenBank/DDBJ databases">
        <authorList>
            <person name="Sun Q."/>
            <person name="Ohkuma M."/>
        </authorList>
    </citation>
    <scope>NUCLEOTIDE SEQUENCE</scope>
    <source>
        <strain evidence="8">JCM 3091</strain>
    </source>
</reference>
<dbReference type="InterPro" id="IPR039420">
    <property type="entry name" value="WalR-like"/>
</dbReference>
<feature type="modified residue" description="4-aspartylphosphate" evidence="5">
    <location>
        <position position="56"/>
    </location>
</feature>
<evidence type="ECO:0000256" key="4">
    <source>
        <dbReference type="ARBA" id="ARBA00023163"/>
    </source>
</evidence>
<evidence type="ECO:0000259" key="6">
    <source>
        <dbReference type="PROSITE" id="PS50043"/>
    </source>
</evidence>
<evidence type="ECO:0000256" key="2">
    <source>
        <dbReference type="ARBA" id="ARBA00023015"/>
    </source>
</evidence>
<dbReference type="GO" id="GO:0003677">
    <property type="term" value="F:DNA binding"/>
    <property type="evidence" value="ECO:0007669"/>
    <property type="project" value="UniProtKB-KW"/>
</dbReference>
<evidence type="ECO:0000259" key="7">
    <source>
        <dbReference type="PROSITE" id="PS50110"/>
    </source>
</evidence>
<organism evidence="8 9">
    <name type="scientific">Pilimelia terevasa</name>
    <dbReference type="NCBI Taxonomy" id="53372"/>
    <lineage>
        <taxon>Bacteria</taxon>
        <taxon>Bacillati</taxon>
        <taxon>Actinomycetota</taxon>
        <taxon>Actinomycetes</taxon>
        <taxon>Micromonosporales</taxon>
        <taxon>Micromonosporaceae</taxon>
        <taxon>Pilimelia</taxon>
    </lineage>
</organism>
<gene>
    <name evidence="8" type="ORF">GCM10010124_18610</name>
</gene>
<dbReference type="InterPro" id="IPR001789">
    <property type="entry name" value="Sig_transdc_resp-reg_receiver"/>
</dbReference>
<dbReference type="SUPFAM" id="SSF46894">
    <property type="entry name" value="C-terminal effector domain of the bipartite response regulators"/>
    <property type="match status" value="1"/>
</dbReference>
<protein>
    <submittedName>
        <fullName evidence="8">DNA-binding response regulator</fullName>
    </submittedName>
</protein>
<dbReference type="PRINTS" id="PR00038">
    <property type="entry name" value="HTHLUXR"/>
</dbReference>
<evidence type="ECO:0000313" key="8">
    <source>
        <dbReference type="EMBL" id="GGK26225.1"/>
    </source>
</evidence>
<dbReference type="InterPro" id="IPR016032">
    <property type="entry name" value="Sig_transdc_resp-reg_C-effctor"/>
</dbReference>
<feature type="domain" description="HTH luxR-type" evidence="6">
    <location>
        <begin position="155"/>
        <end position="220"/>
    </location>
</feature>
<dbReference type="InterPro" id="IPR058245">
    <property type="entry name" value="NreC/VraR/RcsB-like_REC"/>
</dbReference>
<dbReference type="Proteomes" id="UP000662200">
    <property type="component" value="Unassembled WGS sequence"/>
</dbReference>
<evidence type="ECO:0000256" key="1">
    <source>
        <dbReference type="ARBA" id="ARBA00022553"/>
    </source>
</evidence>
<dbReference type="InterPro" id="IPR011006">
    <property type="entry name" value="CheY-like_superfamily"/>
</dbReference>
<dbReference type="GO" id="GO:0000160">
    <property type="term" value="P:phosphorelay signal transduction system"/>
    <property type="evidence" value="ECO:0007669"/>
    <property type="project" value="InterPro"/>
</dbReference>
<dbReference type="CDD" id="cd06170">
    <property type="entry name" value="LuxR_C_like"/>
    <property type="match status" value="1"/>
</dbReference>
<dbReference type="PROSITE" id="PS50043">
    <property type="entry name" value="HTH_LUXR_2"/>
    <property type="match status" value="1"/>
</dbReference>
<dbReference type="SMART" id="SM00448">
    <property type="entry name" value="REC"/>
    <property type="match status" value="1"/>
</dbReference>
<keyword evidence="9" id="KW-1185">Reference proteome</keyword>
<dbReference type="PROSITE" id="PS50110">
    <property type="entry name" value="RESPONSE_REGULATORY"/>
    <property type="match status" value="1"/>
</dbReference>
<reference evidence="8" key="1">
    <citation type="journal article" date="2014" name="Int. J. Syst. Evol. Microbiol.">
        <title>Complete genome sequence of Corynebacterium casei LMG S-19264T (=DSM 44701T), isolated from a smear-ripened cheese.</title>
        <authorList>
            <consortium name="US DOE Joint Genome Institute (JGI-PGF)"/>
            <person name="Walter F."/>
            <person name="Albersmeier A."/>
            <person name="Kalinowski J."/>
            <person name="Ruckert C."/>
        </authorList>
    </citation>
    <scope>NUCLEOTIDE SEQUENCE</scope>
    <source>
        <strain evidence="8">JCM 3091</strain>
    </source>
</reference>
<dbReference type="Pfam" id="PF00196">
    <property type="entry name" value="GerE"/>
    <property type="match status" value="1"/>
</dbReference>
<dbReference type="CDD" id="cd17535">
    <property type="entry name" value="REC_NarL-like"/>
    <property type="match status" value="1"/>
</dbReference>
<comment type="caution">
    <text evidence="8">The sequence shown here is derived from an EMBL/GenBank/DDBJ whole genome shotgun (WGS) entry which is preliminary data.</text>
</comment>
<evidence type="ECO:0000256" key="3">
    <source>
        <dbReference type="ARBA" id="ARBA00023125"/>
    </source>
</evidence>
<dbReference type="PANTHER" id="PTHR43214:SF24">
    <property type="entry name" value="TRANSCRIPTIONAL REGULATORY PROTEIN NARL-RELATED"/>
    <property type="match status" value="1"/>
</dbReference>
<evidence type="ECO:0000256" key="5">
    <source>
        <dbReference type="PROSITE-ProRule" id="PRU00169"/>
    </source>
</evidence>
<dbReference type="RefSeq" id="WP_189113819.1">
    <property type="nucleotide sequence ID" value="NZ_BMQC01000005.1"/>
</dbReference>
<dbReference type="GO" id="GO:0006355">
    <property type="term" value="P:regulation of DNA-templated transcription"/>
    <property type="evidence" value="ECO:0007669"/>
    <property type="project" value="InterPro"/>
</dbReference>
<dbReference type="EMBL" id="BMQC01000005">
    <property type="protein sequence ID" value="GGK26225.1"/>
    <property type="molecule type" value="Genomic_DNA"/>
</dbReference>
<name>A0A8J3BJA9_9ACTN</name>
<dbReference type="AlphaFoldDB" id="A0A8J3BJA9"/>
<dbReference type="SUPFAM" id="SSF52172">
    <property type="entry name" value="CheY-like"/>
    <property type="match status" value="1"/>
</dbReference>
<keyword evidence="2" id="KW-0805">Transcription regulation</keyword>
<keyword evidence="1 5" id="KW-0597">Phosphoprotein</keyword>
<dbReference type="InterPro" id="IPR000792">
    <property type="entry name" value="Tscrpt_reg_LuxR_C"/>
</dbReference>